<gene>
    <name evidence="9" type="ORF">A2733_01190</name>
</gene>
<name>A0A1F6V4M8_9BACT</name>
<protein>
    <recommendedName>
        <fullName evidence="8">Biopterin-dependent aromatic amino acid hydroxylase family profile domain-containing protein</fullName>
    </recommendedName>
</protein>
<dbReference type="InterPro" id="IPR018301">
    <property type="entry name" value="ArAA_hydroxylase_Fe/CU_BS"/>
</dbReference>
<accession>A0A1F6V4M8</accession>
<proteinExistence type="inferred from homology"/>
<dbReference type="Gene3D" id="1.10.800.10">
    <property type="entry name" value="Aromatic amino acid hydroxylase"/>
    <property type="match status" value="1"/>
</dbReference>
<feature type="binding site" evidence="7">
    <location>
        <position position="167"/>
    </location>
    <ligand>
        <name>Fe cation</name>
        <dbReference type="ChEBI" id="CHEBI:24875"/>
    </ligand>
</feature>
<dbReference type="GO" id="GO:0004505">
    <property type="term" value="F:phenylalanine 4-monooxygenase activity"/>
    <property type="evidence" value="ECO:0007669"/>
    <property type="project" value="UniProtKB-ARBA"/>
</dbReference>
<keyword evidence="4" id="KW-0560">Oxidoreductase</keyword>
<evidence type="ECO:0000313" key="9">
    <source>
        <dbReference type="EMBL" id="OGI64404.1"/>
    </source>
</evidence>
<evidence type="ECO:0000259" key="8">
    <source>
        <dbReference type="PROSITE" id="PS51410"/>
    </source>
</evidence>
<dbReference type="AlphaFoldDB" id="A0A1F6V4M8"/>
<dbReference type="Proteomes" id="UP000178985">
    <property type="component" value="Unassembled WGS sequence"/>
</dbReference>
<dbReference type="InterPro" id="IPR036951">
    <property type="entry name" value="ArAA_hydroxylase_sf"/>
</dbReference>
<evidence type="ECO:0000256" key="5">
    <source>
        <dbReference type="ARBA" id="ARBA00023004"/>
    </source>
</evidence>
<dbReference type="EMBL" id="MFTO01000001">
    <property type="protein sequence ID" value="OGI64404.1"/>
    <property type="molecule type" value="Genomic_DNA"/>
</dbReference>
<feature type="domain" description="Biopterin-dependent aromatic amino acid hydroxylase family profile" evidence="8">
    <location>
        <begin position="1"/>
        <end position="241"/>
    </location>
</feature>
<evidence type="ECO:0000256" key="1">
    <source>
        <dbReference type="ARBA" id="ARBA00001954"/>
    </source>
</evidence>
<sequence>MKNQKIIQGGGVIPFKKFSKEENEVWKLLCEKQMKNLRGKATKLHKQGWDALGMSTEYIPNFLEINKKLKKLTSWEIEMTDITYENNVEWVGALADKKHRITNFIRKKKDLDYTPLPDIFHDVFGHVPFLAIPQYARILEKFGRAIVKAKNKENKDHIAKLGWYGYEFGLIKEDGEIKAFGTGLMSSSGELQNAFSEKVLKVPYDEKVIRNLDISPHEFHRKLFILENLDHLEEVVNRWLK</sequence>
<comment type="similarity">
    <text evidence="2">Belongs to the biopterin-dependent aromatic amino acid hydroxylase family.</text>
</comment>
<dbReference type="SUPFAM" id="SSF56534">
    <property type="entry name" value="Aromatic aminoacid monoxygenases, catalytic and oligomerization domains"/>
    <property type="match status" value="1"/>
</dbReference>
<organism evidence="9 10">
    <name type="scientific">Candidatus Nomurabacteria bacterium RIFCSPHIGHO2_01_FULL_40_20</name>
    <dbReference type="NCBI Taxonomy" id="1801738"/>
    <lineage>
        <taxon>Bacteria</taxon>
        <taxon>Candidatus Nomuraibacteriota</taxon>
    </lineage>
</organism>
<dbReference type="PROSITE" id="PS51410">
    <property type="entry name" value="BH4_AAA_HYDROXYL_2"/>
    <property type="match status" value="1"/>
</dbReference>
<keyword evidence="3 7" id="KW-0479">Metal-binding</keyword>
<keyword evidence="5 7" id="KW-0408">Iron</keyword>
<feature type="binding site" evidence="7">
    <location>
        <position position="121"/>
    </location>
    <ligand>
        <name>Fe cation</name>
        <dbReference type="ChEBI" id="CHEBI:24875"/>
    </ligand>
</feature>
<evidence type="ECO:0000256" key="3">
    <source>
        <dbReference type="ARBA" id="ARBA00022723"/>
    </source>
</evidence>
<dbReference type="Pfam" id="PF00351">
    <property type="entry name" value="Biopterin_H"/>
    <property type="match status" value="1"/>
</dbReference>
<keyword evidence="6" id="KW-0503">Monooxygenase</keyword>
<evidence type="ECO:0000313" key="10">
    <source>
        <dbReference type="Proteomes" id="UP000178985"/>
    </source>
</evidence>
<comment type="caution">
    <text evidence="9">The sequence shown here is derived from an EMBL/GenBank/DDBJ whole genome shotgun (WGS) entry which is preliminary data.</text>
</comment>
<evidence type="ECO:0000256" key="4">
    <source>
        <dbReference type="ARBA" id="ARBA00023002"/>
    </source>
</evidence>
<dbReference type="InterPro" id="IPR036329">
    <property type="entry name" value="Aro-AA_hydroxylase_C_sf"/>
</dbReference>
<dbReference type="PANTHER" id="PTHR11473:SF24">
    <property type="entry name" value="PHENYLALANINE-4-HYDROXYLASE"/>
    <property type="match status" value="1"/>
</dbReference>
<dbReference type="InterPro" id="IPR001273">
    <property type="entry name" value="ArAA_hydroxylase"/>
</dbReference>
<dbReference type="PANTHER" id="PTHR11473">
    <property type="entry name" value="AROMATIC AMINO ACID HYDROXYLASE"/>
    <property type="match status" value="1"/>
</dbReference>
<evidence type="ECO:0000256" key="7">
    <source>
        <dbReference type="PIRSR" id="PIRSR601273-2"/>
    </source>
</evidence>
<evidence type="ECO:0000256" key="6">
    <source>
        <dbReference type="ARBA" id="ARBA00023033"/>
    </source>
</evidence>
<feature type="binding site" evidence="7">
    <location>
        <position position="126"/>
    </location>
    <ligand>
        <name>Fe cation</name>
        <dbReference type="ChEBI" id="CHEBI:24875"/>
    </ligand>
</feature>
<reference evidence="9 10" key="1">
    <citation type="journal article" date="2016" name="Nat. Commun.">
        <title>Thousands of microbial genomes shed light on interconnected biogeochemical processes in an aquifer system.</title>
        <authorList>
            <person name="Anantharaman K."/>
            <person name="Brown C.T."/>
            <person name="Hug L.A."/>
            <person name="Sharon I."/>
            <person name="Castelle C.J."/>
            <person name="Probst A.J."/>
            <person name="Thomas B.C."/>
            <person name="Singh A."/>
            <person name="Wilkins M.J."/>
            <person name="Karaoz U."/>
            <person name="Brodie E.L."/>
            <person name="Williams K.H."/>
            <person name="Hubbard S.S."/>
            <person name="Banfield J.F."/>
        </authorList>
    </citation>
    <scope>NUCLEOTIDE SEQUENCE [LARGE SCALE GENOMIC DNA]</scope>
</reference>
<dbReference type="GO" id="GO:0005506">
    <property type="term" value="F:iron ion binding"/>
    <property type="evidence" value="ECO:0007669"/>
    <property type="project" value="InterPro"/>
</dbReference>
<evidence type="ECO:0000256" key="2">
    <source>
        <dbReference type="ARBA" id="ARBA00009712"/>
    </source>
</evidence>
<dbReference type="PROSITE" id="PS00367">
    <property type="entry name" value="BH4_AAA_HYDROXYL_1"/>
    <property type="match status" value="1"/>
</dbReference>
<comment type="cofactor">
    <cofactor evidence="1 7">
        <name>Fe(2+)</name>
        <dbReference type="ChEBI" id="CHEBI:29033"/>
    </cofactor>
</comment>
<dbReference type="InterPro" id="IPR019774">
    <property type="entry name" value="Aromatic-AA_hydroxylase_C"/>
</dbReference>